<dbReference type="EMBL" id="GGFM01008668">
    <property type="protein sequence ID" value="MBW29419.1"/>
    <property type="molecule type" value="Transcribed_RNA"/>
</dbReference>
<proteinExistence type="predicted"/>
<dbReference type="AlphaFoldDB" id="A0A2M3ZLL7"/>
<organism evidence="2">
    <name type="scientific">Anopheles braziliensis</name>
    <dbReference type="NCBI Taxonomy" id="58242"/>
    <lineage>
        <taxon>Eukaryota</taxon>
        <taxon>Metazoa</taxon>
        <taxon>Ecdysozoa</taxon>
        <taxon>Arthropoda</taxon>
        <taxon>Hexapoda</taxon>
        <taxon>Insecta</taxon>
        <taxon>Pterygota</taxon>
        <taxon>Neoptera</taxon>
        <taxon>Endopterygota</taxon>
        <taxon>Diptera</taxon>
        <taxon>Nematocera</taxon>
        <taxon>Culicoidea</taxon>
        <taxon>Culicidae</taxon>
        <taxon>Anophelinae</taxon>
        <taxon>Anopheles</taxon>
    </lineage>
</organism>
<sequence>MWSVRRLRWPRCRASFCFRPIAVPCASSLPSPRWPPTYHRTSSTHRTTTTRSREKGAGMEPRMEHHLGKKSERNDLSSYIMATT</sequence>
<feature type="compositionally biased region" description="Basic and acidic residues" evidence="1">
    <location>
        <begin position="51"/>
        <end position="75"/>
    </location>
</feature>
<evidence type="ECO:0000256" key="1">
    <source>
        <dbReference type="SAM" id="MobiDB-lite"/>
    </source>
</evidence>
<feature type="compositionally biased region" description="Low complexity" evidence="1">
    <location>
        <begin position="39"/>
        <end position="50"/>
    </location>
</feature>
<evidence type="ECO:0000313" key="2">
    <source>
        <dbReference type="EMBL" id="MBW29419.1"/>
    </source>
</evidence>
<reference evidence="2" key="1">
    <citation type="submission" date="2018-01" db="EMBL/GenBank/DDBJ databases">
        <title>An insight into the sialome of Amazonian anophelines.</title>
        <authorList>
            <person name="Ribeiro J.M."/>
            <person name="Scarpassa V."/>
            <person name="Calvo E."/>
        </authorList>
    </citation>
    <scope>NUCLEOTIDE SEQUENCE</scope>
    <source>
        <tissue evidence="2">Salivary glands</tissue>
    </source>
</reference>
<protein>
    <submittedName>
        <fullName evidence="2">Uncharacterized protein</fullName>
    </submittedName>
</protein>
<feature type="region of interest" description="Disordered" evidence="1">
    <location>
        <begin position="34"/>
        <end position="84"/>
    </location>
</feature>
<name>A0A2M3ZLL7_9DIPT</name>
<accession>A0A2M3ZLL7</accession>